<accession>A0A439CMQ4</accession>
<reference evidence="8 9" key="1">
    <citation type="submission" date="2018-12" db="EMBL/GenBank/DDBJ databases">
        <title>Draft genome sequence of Xylaria grammica IHI A82.</title>
        <authorList>
            <person name="Buettner E."/>
            <person name="Kellner H."/>
        </authorList>
    </citation>
    <scope>NUCLEOTIDE SEQUENCE [LARGE SCALE GENOMIC DNA]</scope>
    <source>
        <strain evidence="8 9">IHI A82</strain>
    </source>
</reference>
<keyword evidence="3 6" id="KW-1133">Transmembrane helix</keyword>
<feature type="transmembrane region" description="Helical" evidence="6">
    <location>
        <begin position="139"/>
        <end position="158"/>
    </location>
</feature>
<evidence type="ECO:0000256" key="2">
    <source>
        <dbReference type="ARBA" id="ARBA00022692"/>
    </source>
</evidence>
<proteinExistence type="predicted"/>
<dbReference type="Proteomes" id="UP000286045">
    <property type="component" value="Unassembled WGS sequence"/>
</dbReference>
<feature type="transmembrane region" description="Helical" evidence="6">
    <location>
        <begin position="104"/>
        <end position="127"/>
    </location>
</feature>
<dbReference type="InterPro" id="IPR020846">
    <property type="entry name" value="MFS_dom"/>
</dbReference>
<evidence type="ECO:0000259" key="7">
    <source>
        <dbReference type="PROSITE" id="PS50850"/>
    </source>
</evidence>
<dbReference type="PANTHER" id="PTHR23501:SF67">
    <property type="entry name" value="MFS MULTIDRUG EFFLUX TRANSPORTER (EUROFUNG)"/>
    <property type="match status" value="1"/>
</dbReference>
<organism evidence="8 9">
    <name type="scientific">Xylaria grammica</name>
    <dbReference type="NCBI Taxonomy" id="363999"/>
    <lineage>
        <taxon>Eukaryota</taxon>
        <taxon>Fungi</taxon>
        <taxon>Dikarya</taxon>
        <taxon>Ascomycota</taxon>
        <taxon>Pezizomycotina</taxon>
        <taxon>Sordariomycetes</taxon>
        <taxon>Xylariomycetidae</taxon>
        <taxon>Xylariales</taxon>
        <taxon>Xylariaceae</taxon>
        <taxon>Xylaria</taxon>
    </lineage>
</organism>
<dbReference type="EMBL" id="RYZI01000790">
    <property type="protein sequence ID" value="RWA03451.1"/>
    <property type="molecule type" value="Genomic_DNA"/>
</dbReference>
<evidence type="ECO:0000256" key="6">
    <source>
        <dbReference type="SAM" id="Phobius"/>
    </source>
</evidence>
<feature type="non-terminal residue" evidence="8">
    <location>
        <position position="170"/>
    </location>
</feature>
<feature type="region of interest" description="Disordered" evidence="5">
    <location>
        <begin position="1"/>
        <end position="91"/>
    </location>
</feature>
<protein>
    <recommendedName>
        <fullName evidence="7">Major facilitator superfamily (MFS) profile domain-containing protein</fullName>
    </recommendedName>
</protein>
<gene>
    <name evidence="8" type="ORF">EKO27_g11656</name>
</gene>
<feature type="compositionally biased region" description="Basic and acidic residues" evidence="5">
    <location>
        <begin position="11"/>
        <end position="24"/>
    </location>
</feature>
<dbReference type="Gene3D" id="1.20.1250.20">
    <property type="entry name" value="MFS general substrate transporter like domains"/>
    <property type="match status" value="1"/>
</dbReference>
<evidence type="ECO:0000256" key="3">
    <source>
        <dbReference type="ARBA" id="ARBA00022989"/>
    </source>
</evidence>
<dbReference type="InterPro" id="IPR011701">
    <property type="entry name" value="MFS"/>
</dbReference>
<comment type="subcellular location">
    <subcellularLocation>
        <location evidence="1">Membrane</location>
        <topology evidence="1">Multi-pass membrane protein</topology>
    </subcellularLocation>
</comment>
<name>A0A439CMQ4_9PEZI</name>
<evidence type="ECO:0000313" key="9">
    <source>
        <dbReference type="Proteomes" id="UP000286045"/>
    </source>
</evidence>
<evidence type="ECO:0000256" key="4">
    <source>
        <dbReference type="ARBA" id="ARBA00023136"/>
    </source>
</evidence>
<keyword evidence="9" id="KW-1185">Reference proteome</keyword>
<dbReference type="PANTHER" id="PTHR23501">
    <property type="entry name" value="MAJOR FACILITATOR SUPERFAMILY"/>
    <property type="match status" value="1"/>
</dbReference>
<evidence type="ECO:0000256" key="1">
    <source>
        <dbReference type="ARBA" id="ARBA00004141"/>
    </source>
</evidence>
<feature type="domain" description="Major facilitator superfamily (MFS) profile" evidence="7">
    <location>
        <begin position="105"/>
        <end position="170"/>
    </location>
</feature>
<keyword evidence="2 6" id="KW-0812">Transmembrane</keyword>
<evidence type="ECO:0000313" key="8">
    <source>
        <dbReference type="EMBL" id="RWA03451.1"/>
    </source>
</evidence>
<feature type="compositionally biased region" description="Acidic residues" evidence="5">
    <location>
        <begin position="73"/>
        <end position="89"/>
    </location>
</feature>
<dbReference type="GO" id="GO:0000329">
    <property type="term" value="C:fungal-type vacuole membrane"/>
    <property type="evidence" value="ECO:0007669"/>
    <property type="project" value="TreeGrafter"/>
</dbReference>
<sequence length="170" mass="18384">MMTDNAPGTAEGRDERTPLLRDEPPALYEAIVTGRAIDGSEEDGRGSERDPLLKPAPPGAEEEGDVEAHGGESEGEGEEGEGGDGDDEERPSFLIYTHPRRFRVVFAGIMLTYFIANFDSTIMASSHPVITSHFQASNMASWLTTAFLLTATAFQPLMGRLSDTVGRKPL</sequence>
<dbReference type="PROSITE" id="PS50850">
    <property type="entry name" value="MFS"/>
    <property type="match status" value="1"/>
</dbReference>
<comment type="caution">
    <text evidence="8">The sequence shown here is derived from an EMBL/GenBank/DDBJ whole genome shotgun (WGS) entry which is preliminary data.</text>
</comment>
<dbReference type="SUPFAM" id="SSF103473">
    <property type="entry name" value="MFS general substrate transporter"/>
    <property type="match status" value="1"/>
</dbReference>
<dbReference type="InterPro" id="IPR036259">
    <property type="entry name" value="MFS_trans_sf"/>
</dbReference>
<dbReference type="GO" id="GO:0015174">
    <property type="term" value="F:basic amino acid transmembrane transporter activity"/>
    <property type="evidence" value="ECO:0007669"/>
    <property type="project" value="TreeGrafter"/>
</dbReference>
<evidence type="ECO:0000256" key="5">
    <source>
        <dbReference type="SAM" id="MobiDB-lite"/>
    </source>
</evidence>
<feature type="compositionally biased region" description="Basic and acidic residues" evidence="5">
    <location>
        <begin position="42"/>
        <end position="52"/>
    </location>
</feature>
<dbReference type="AlphaFoldDB" id="A0A439CMQ4"/>
<dbReference type="Pfam" id="PF07690">
    <property type="entry name" value="MFS_1"/>
    <property type="match status" value="1"/>
</dbReference>
<keyword evidence="4 6" id="KW-0472">Membrane</keyword>